<evidence type="ECO:0000313" key="2">
    <source>
        <dbReference type="Proteomes" id="UP000735302"/>
    </source>
</evidence>
<dbReference type="Proteomes" id="UP000735302">
    <property type="component" value="Unassembled WGS sequence"/>
</dbReference>
<dbReference type="AlphaFoldDB" id="A0AAV4D8Q6"/>
<name>A0AAV4D8Q6_9GAST</name>
<organism evidence="1 2">
    <name type="scientific">Plakobranchus ocellatus</name>
    <dbReference type="NCBI Taxonomy" id="259542"/>
    <lineage>
        <taxon>Eukaryota</taxon>
        <taxon>Metazoa</taxon>
        <taxon>Spiralia</taxon>
        <taxon>Lophotrochozoa</taxon>
        <taxon>Mollusca</taxon>
        <taxon>Gastropoda</taxon>
        <taxon>Heterobranchia</taxon>
        <taxon>Euthyneura</taxon>
        <taxon>Panpulmonata</taxon>
        <taxon>Sacoglossa</taxon>
        <taxon>Placobranchoidea</taxon>
        <taxon>Plakobranchidae</taxon>
        <taxon>Plakobranchus</taxon>
    </lineage>
</organism>
<protein>
    <submittedName>
        <fullName evidence="1">Uncharacterized protein</fullName>
    </submittedName>
</protein>
<dbReference type="EMBL" id="BLXT01007613">
    <property type="protein sequence ID" value="GFO40321.1"/>
    <property type="molecule type" value="Genomic_DNA"/>
</dbReference>
<reference evidence="1 2" key="1">
    <citation type="journal article" date="2021" name="Elife">
        <title>Chloroplast acquisition without the gene transfer in kleptoplastic sea slugs, Plakobranchus ocellatus.</title>
        <authorList>
            <person name="Maeda T."/>
            <person name="Takahashi S."/>
            <person name="Yoshida T."/>
            <person name="Shimamura S."/>
            <person name="Takaki Y."/>
            <person name="Nagai Y."/>
            <person name="Toyoda A."/>
            <person name="Suzuki Y."/>
            <person name="Arimoto A."/>
            <person name="Ishii H."/>
            <person name="Satoh N."/>
            <person name="Nishiyama T."/>
            <person name="Hasebe M."/>
            <person name="Maruyama T."/>
            <person name="Minagawa J."/>
            <person name="Obokata J."/>
            <person name="Shigenobu S."/>
        </authorList>
    </citation>
    <scope>NUCLEOTIDE SEQUENCE [LARGE SCALE GENOMIC DNA]</scope>
</reference>
<evidence type="ECO:0000313" key="1">
    <source>
        <dbReference type="EMBL" id="GFO40321.1"/>
    </source>
</evidence>
<keyword evidence="2" id="KW-1185">Reference proteome</keyword>
<proteinExistence type="predicted"/>
<gene>
    <name evidence="1" type="ORF">PoB_006682600</name>
</gene>
<sequence>MIFLQMFSWIENWVKAGGKKCRSFLREFWAIKSNHFSGPGRPSPDPACPGGHQMAQPALEGKLRIKTWRFRKSPKIPLLPMYWSLPSFLVDKRVSSSAHVS</sequence>
<comment type="caution">
    <text evidence="1">The sequence shown here is derived from an EMBL/GenBank/DDBJ whole genome shotgun (WGS) entry which is preliminary data.</text>
</comment>
<accession>A0AAV4D8Q6</accession>